<protein>
    <recommendedName>
        <fullName evidence="7">dITP/XTP pyrophosphatase</fullName>
        <ecNumber evidence="7">3.6.1.66</ecNumber>
    </recommendedName>
    <alternativeName>
        <fullName evidence="7">Non-canonical purine NTP pyrophosphatase</fullName>
    </alternativeName>
    <alternativeName>
        <fullName evidence="7">Non-standard purine NTP pyrophosphatase</fullName>
    </alternativeName>
    <alternativeName>
        <fullName evidence="7">Nucleoside-triphosphate diphosphatase</fullName>
    </alternativeName>
    <alternativeName>
        <fullName evidence="7">Nucleoside-triphosphate pyrophosphatase</fullName>
        <shortName evidence="7">NTPase</shortName>
    </alternativeName>
</protein>
<feature type="binding site" evidence="7">
    <location>
        <position position="70"/>
    </location>
    <ligand>
        <name>Mg(2+)</name>
        <dbReference type="ChEBI" id="CHEBI:18420"/>
    </ligand>
</feature>
<comment type="catalytic activity">
    <reaction evidence="7">
        <text>ITP + H2O = IMP + diphosphate + H(+)</text>
        <dbReference type="Rhea" id="RHEA:29399"/>
        <dbReference type="ChEBI" id="CHEBI:15377"/>
        <dbReference type="ChEBI" id="CHEBI:15378"/>
        <dbReference type="ChEBI" id="CHEBI:33019"/>
        <dbReference type="ChEBI" id="CHEBI:58053"/>
        <dbReference type="ChEBI" id="CHEBI:61402"/>
        <dbReference type="EC" id="3.6.1.66"/>
    </reaction>
</comment>
<dbReference type="InterPro" id="IPR002637">
    <property type="entry name" value="RdgB/HAM1"/>
</dbReference>
<feature type="binding site" evidence="7">
    <location>
        <position position="169"/>
    </location>
    <ligand>
        <name>substrate</name>
    </ligand>
</feature>
<dbReference type="GeneID" id="75107448"/>
<gene>
    <name evidence="9" type="ORF">N5910_09310</name>
</gene>
<organism evidence="9">
    <name type="scientific">Methanothermobacter wolfeii</name>
    <name type="common">Methanobacterium wolfei</name>
    <dbReference type="NCBI Taxonomy" id="145261"/>
    <lineage>
        <taxon>Archaea</taxon>
        <taxon>Methanobacteriati</taxon>
        <taxon>Methanobacteriota</taxon>
        <taxon>Methanomada group</taxon>
        <taxon>Methanobacteria</taxon>
        <taxon>Methanobacteriales</taxon>
        <taxon>Methanobacteriaceae</taxon>
        <taxon>Methanothermobacter</taxon>
    </lineage>
</organism>
<dbReference type="GO" id="GO:0000166">
    <property type="term" value="F:nucleotide binding"/>
    <property type="evidence" value="ECO:0007669"/>
    <property type="project" value="UniProtKB-KW"/>
</dbReference>
<evidence type="ECO:0000256" key="1">
    <source>
        <dbReference type="ARBA" id="ARBA00008023"/>
    </source>
</evidence>
<evidence type="ECO:0000256" key="4">
    <source>
        <dbReference type="ARBA" id="ARBA00022801"/>
    </source>
</evidence>
<keyword evidence="5 7" id="KW-0460">Magnesium</keyword>
<dbReference type="GO" id="GO:0036222">
    <property type="term" value="F:XTP diphosphatase activity"/>
    <property type="evidence" value="ECO:0007669"/>
    <property type="project" value="UniProtKB-UniRule"/>
</dbReference>
<dbReference type="InterPro" id="IPR020922">
    <property type="entry name" value="dITP/XTP_pyrophosphatase"/>
</dbReference>
<comment type="similarity">
    <text evidence="1 7 8">Belongs to the HAM1 NTPase family.</text>
</comment>
<reference evidence="9" key="1">
    <citation type="submission" date="2022-09" db="EMBL/GenBank/DDBJ databases">
        <title>Characterization of three MwoI isoschizomers from sequenced genome and metagenomes.</title>
        <authorList>
            <person name="Fomenkov A."/>
            <person name="Xu S.Y."/>
            <person name="Roberts R.J."/>
        </authorList>
    </citation>
    <scope>NUCLEOTIDE SEQUENCE</scope>
    <source>
        <strain evidence="9">DSM 2970</strain>
    </source>
</reference>
<dbReference type="GO" id="GO:0005737">
    <property type="term" value="C:cytoplasm"/>
    <property type="evidence" value="ECO:0007669"/>
    <property type="project" value="TreeGrafter"/>
</dbReference>
<keyword evidence="3 7" id="KW-0547">Nucleotide-binding</keyword>
<evidence type="ECO:0000256" key="8">
    <source>
        <dbReference type="RuleBase" id="RU003781"/>
    </source>
</evidence>
<evidence type="ECO:0000256" key="3">
    <source>
        <dbReference type="ARBA" id="ARBA00022741"/>
    </source>
</evidence>
<keyword evidence="6 7" id="KW-0546">Nucleotide metabolism</keyword>
<feature type="binding site" evidence="7">
    <location>
        <begin position="174"/>
        <end position="175"/>
    </location>
    <ligand>
        <name>substrate</name>
    </ligand>
</feature>
<dbReference type="InterPro" id="IPR029001">
    <property type="entry name" value="ITPase-like_fam"/>
</dbReference>
<dbReference type="SUPFAM" id="SSF52972">
    <property type="entry name" value="ITPase-like"/>
    <property type="match status" value="1"/>
</dbReference>
<dbReference type="EC" id="3.6.1.66" evidence="7"/>
<evidence type="ECO:0000256" key="5">
    <source>
        <dbReference type="ARBA" id="ARBA00022842"/>
    </source>
</evidence>
<dbReference type="Proteomes" id="UP001065373">
    <property type="component" value="Chromosome"/>
</dbReference>
<dbReference type="NCBIfam" id="NF011396">
    <property type="entry name" value="PRK14821.1"/>
    <property type="match status" value="1"/>
</dbReference>
<dbReference type="Pfam" id="PF01725">
    <property type="entry name" value="Ham1p_like"/>
    <property type="match status" value="1"/>
</dbReference>
<dbReference type="GO" id="GO:0017111">
    <property type="term" value="F:ribonucleoside triphosphate phosphatase activity"/>
    <property type="evidence" value="ECO:0007669"/>
    <property type="project" value="InterPro"/>
</dbReference>
<dbReference type="NCBIfam" id="TIGR00042">
    <property type="entry name" value="RdgB/HAM1 family non-canonical purine NTP pyrophosphatase"/>
    <property type="match status" value="1"/>
</dbReference>
<dbReference type="AlphaFoldDB" id="A0A9E7RU52"/>
<feature type="binding site" evidence="7">
    <location>
        <position position="42"/>
    </location>
    <ligand>
        <name>Mg(2+)</name>
        <dbReference type="ChEBI" id="CHEBI:18420"/>
    </ligand>
</feature>
<keyword evidence="4 7" id="KW-0378">Hydrolase</keyword>
<dbReference type="EMBL" id="CP104550">
    <property type="protein sequence ID" value="UXH31710.1"/>
    <property type="molecule type" value="Genomic_DNA"/>
</dbReference>
<dbReference type="RefSeq" id="WP_261599597.1">
    <property type="nucleotide sequence ID" value="NZ_CP104550.1"/>
</dbReference>
<comment type="function">
    <text evidence="7">Pyrophosphatase that catalyzes the hydrolysis of nucleoside triphosphates to their monophosphate derivatives, with a high preference for the non-canonical purine nucleotides XTP (xanthosine triphosphate), dITP (deoxyinosine triphosphate) and ITP. Seems to function as a house-cleaning enzyme that removes non-canonical purine nucleotides from the nucleotide pool, thus preventing their incorporation into DNA/RNA and avoiding chromosomal lesions.</text>
</comment>
<dbReference type="PANTHER" id="PTHR11067:SF9">
    <property type="entry name" value="INOSINE TRIPHOSPHATE PYROPHOSPHATASE"/>
    <property type="match status" value="1"/>
</dbReference>
<feature type="binding site" evidence="7">
    <location>
        <begin position="13"/>
        <end position="18"/>
    </location>
    <ligand>
        <name>substrate</name>
    </ligand>
</feature>
<feature type="binding site" evidence="7">
    <location>
        <begin position="146"/>
        <end position="149"/>
    </location>
    <ligand>
        <name>substrate</name>
    </ligand>
</feature>
<comment type="catalytic activity">
    <reaction evidence="7">
        <text>XTP + H2O = XMP + diphosphate + H(+)</text>
        <dbReference type="Rhea" id="RHEA:28610"/>
        <dbReference type="ChEBI" id="CHEBI:15377"/>
        <dbReference type="ChEBI" id="CHEBI:15378"/>
        <dbReference type="ChEBI" id="CHEBI:33019"/>
        <dbReference type="ChEBI" id="CHEBI:57464"/>
        <dbReference type="ChEBI" id="CHEBI:61314"/>
        <dbReference type="EC" id="3.6.1.66"/>
    </reaction>
</comment>
<dbReference type="GO" id="GO:0036220">
    <property type="term" value="F:ITP diphosphatase activity"/>
    <property type="evidence" value="ECO:0007669"/>
    <property type="project" value="UniProtKB-UniRule"/>
</dbReference>
<accession>A0A9E7RU52</accession>
<comment type="subunit">
    <text evidence="7">Homodimer.</text>
</comment>
<dbReference type="GO" id="GO:0009146">
    <property type="term" value="P:purine nucleoside triphosphate catabolic process"/>
    <property type="evidence" value="ECO:0007669"/>
    <property type="project" value="UniProtKB-UniRule"/>
</dbReference>
<evidence type="ECO:0000256" key="7">
    <source>
        <dbReference type="HAMAP-Rule" id="MF_01405"/>
    </source>
</evidence>
<evidence type="ECO:0000313" key="9">
    <source>
        <dbReference type="EMBL" id="UXH31710.1"/>
    </source>
</evidence>
<proteinExistence type="inferred from homology"/>
<dbReference type="GO" id="GO:0046872">
    <property type="term" value="F:metal ion binding"/>
    <property type="evidence" value="ECO:0007669"/>
    <property type="project" value="UniProtKB-KW"/>
</dbReference>
<dbReference type="Gene3D" id="3.90.950.10">
    <property type="match status" value="1"/>
</dbReference>
<comment type="cofactor">
    <cofactor evidence="7">
        <name>Mg(2+)</name>
        <dbReference type="ChEBI" id="CHEBI:18420"/>
    </cofactor>
    <text evidence="7">Binds 1 Mg(2+) ion per subunit.</text>
</comment>
<name>A0A9E7RU52_METWO</name>
<evidence type="ECO:0000256" key="2">
    <source>
        <dbReference type="ARBA" id="ARBA00022723"/>
    </source>
</evidence>
<comment type="catalytic activity">
    <reaction evidence="7">
        <text>dITP + H2O = dIMP + diphosphate + H(+)</text>
        <dbReference type="Rhea" id="RHEA:28342"/>
        <dbReference type="ChEBI" id="CHEBI:15377"/>
        <dbReference type="ChEBI" id="CHEBI:15378"/>
        <dbReference type="ChEBI" id="CHEBI:33019"/>
        <dbReference type="ChEBI" id="CHEBI:61194"/>
        <dbReference type="ChEBI" id="CHEBI:61382"/>
        <dbReference type="EC" id="3.6.1.66"/>
    </reaction>
</comment>
<evidence type="ECO:0000256" key="6">
    <source>
        <dbReference type="ARBA" id="ARBA00023080"/>
    </source>
</evidence>
<dbReference type="CDD" id="cd00515">
    <property type="entry name" value="HAM1"/>
    <property type="match status" value="1"/>
</dbReference>
<sequence length="193" mass="21818">MRGVISLKITFITGNRHKLSEAERIFHGTGIELEHADIGYPELQGTLEEVARFGAEHAARVMDCPVIVEDAGLFIRALKWFPGPYSAYIQDTIGNSGILKLMENVEDRYAEFRSAVGFCTPNSEPEVFLGVVKGRIGTEERGTRGFAFDPLFYPEGMDKSFGEISTSEKNRFSHRSRALKKFARWFIENYEVI</sequence>
<dbReference type="PANTHER" id="PTHR11067">
    <property type="entry name" value="INOSINE TRIPHOSPHATE PYROPHOSPHATASE/HAM1 PROTEIN"/>
    <property type="match status" value="1"/>
</dbReference>
<feature type="binding site" evidence="7">
    <location>
        <position position="71"/>
    </location>
    <ligand>
        <name>substrate</name>
    </ligand>
</feature>
<feature type="active site" description="Proton acceptor" evidence="7">
    <location>
        <position position="70"/>
    </location>
</feature>
<dbReference type="GO" id="GO:0009117">
    <property type="term" value="P:nucleotide metabolic process"/>
    <property type="evidence" value="ECO:0007669"/>
    <property type="project" value="UniProtKB-KW"/>
</dbReference>
<dbReference type="GO" id="GO:0035870">
    <property type="term" value="F:dITP diphosphatase activity"/>
    <property type="evidence" value="ECO:0007669"/>
    <property type="project" value="UniProtKB-UniRule"/>
</dbReference>
<dbReference type="HAMAP" id="MF_01405">
    <property type="entry name" value="Non_canon_purine_NTPase"/>
    <property type="match status" value="1"/>
</dbReference>
<keyword evidence="2 7" id="KW-0479">Metal-binding</keyword>